<dbReference type="AlphaFoldDB" id="A0A1E7F260"/>
<gene>
    <name evidence="2" type="ORF">FRACYDRAFT_244464</name>
</gene>
<feature type="compositionally biased region" description="Low complexity" evidence="1">
    <location>
        <begin position="733"/>
        <end position="748"/>
    </location>
</feature>
<protein>
    <recommendedName>
        <fullName evidence="4">F-box domain-containing protein</fullName>
    </recommendedName>
</protein>
<feature type="compositionally biased region" description="Acidic residues" evidence="1">
    <location>
        <begin position="555"/>
        <end position="564"/>
    </location>
</feature>
<feature type="compositionally biased region" description="Low complexity" evidence="1">
    <location>
        <begin position="424"/>
        <end position="434"/>
    </location>
</feature>
<dbReference type="InParanoid" id="A0A1E7F260"/>
<evidence type="ECO:0000313" key="3">
    <source>
        <dbReference type="Proteomes" id="UP000095751"/>
    </source>
</evidence>
<feature type="region of interest" description="Disordered" evidence="1">
    <location>
        <begin position="729"/>
        <end position="757"/>
    </location>
</feature>
<evidence type="ECO:0000313" key="2">
    <source>
        <dbReference type="EMBL" id="OEU12206.1"/>
    </source>
</evidence>
<evidence type="ECO:0008006" key="4">
    <source>
        <dbReference type="Google" id="ProtNLM"/>
    </source>
</evidence>
<reference evidence="2 3" key="1">
    <citation type="submission" date="2016-09" db="EMBL/GenBank/DDBJ databases">
        <title>Extensive genetic diversity and differential bi-allelic expression allows diatom success in the polar Southern Ocean.</title>
        <authorList>
            <consortium name="DOE Joint Genome Institute"/>
            <person name="Mock T."/>
            <person name="Otillar R.P."/>
            <person name="Strauss J."/>
            <person name="Dupont C."/>
            <person name="Frickenhaus S."/>
            <person name="Maumus F."/>
            <person name="Mcmullan M."/>
            <person name="Sanges R."/>
            <person name="Schmutz J."/>
            <person name="Toseland A."/>
            <person name="Valas R."/>
            <person name="Veluchamy A."/>
            <person name="Ward B.J."/>
            <person name="Allen A."/>
            <person name="Barry K."/>
            <person name="Falciatore A."/>
            <person name="Ferrante M."/>
            <person name="Fortunato A.E."/>
            <person name="Gloeckner G."/>
            <person name="Gruber A."/>
            <person name="Hipkin R."/>
            <person name="Janech M."/>
            <person name="Kroth P."/>
            <person name="Leese F."/>
            <person name="Lindquist E."/>
            <person name="Lyon B.R."/>
            <person name="Martin J."/>
            <person name="Mayer C."/>
            <person name="Parker M."/>
            <person name="Quesneville H."/>
            <person name="Raymond J."/>
            <person name="Uhlig C."/>
            <person name="Valentin K.U."/>
            <person name="Worden A.Z."/>
            <person name="Armbrust E.V."/>
            <person name="Bowler C."/>
            <person name="Green B."/>
            <person name="Moulton V."/>
            <person name="Van Oosterhout C."/>
            <person name="Grigoriev I."/>
        </authorList>
    </citation>
    <scope>NUCLEOTIDE SEQUENCE [LARGE SCALE GENOMIC DNA]</scope>
    <source>
        <strain evidence="2 3">CCMP1102</strain>
    </source>
</reference>
<feature type="compositionally biased region" description="Low complexity" evidence="1">
    <location>
        <begin position="618"/>
        <end position="636"/>
    </location>
</feature>
<feature type="region of interest" description="Disordered" evidence="1">
    <location>
        <begin position="497"/>
        <end position="541"/>
    </location>
</feature>
<sequence>MSAAEQKMLSSTDLDDLRRDQFQFHHLLPEMIKRLSKYLEPKDAVALGATSKHLRTTLSLSRLRPRTLIKSQAYATMMKKEGGGDRDKPRKAFDIPSYKKANMNIHTLKMLFSWRVGIDLHTFQLGPAQQLEAKIWIIGRRTSSTATTAHHNAMFPGVGNARVVDESPPLKNTEITAMFMAQESQRLSINFVPLDGEVYEFWYRLSASASGTDPVILCLNNIQTEYLIFDNEEMLFGTSYETLLTNGVLKAWDMKAEPGEKYVMSESFVANLLLATCRSLRMKMLLRNKTTHNNKEGEDEPVIDDIMASFFDQCNIMKTPASLQVVEDIVQAEIDERRVFQRIALEKVGQNGQLQRQQQQQPNLGGGGIAIGGGIRIQIDHQNGGQVHQIHLGPDGQPGVHQIHLGPDGQPVAQAGAGVDGDNDNGQQQQPPQVFVHRMGGNPPGLFAAARAGGDGAEGLPGIFAAAAAAIGRNNGGGGDPQQQLRDAFGIGVDAGAAEQQQDENVNDQRNNAPDLRAGDDQNIEDNDPTNNANNNQAGGPAVHVETVNMDLDDDVDAVDDNENPDGNGGDDGGRGGRPPPPAQQQQHRNGQDQNGGYYGMLHDFLGMDQPPEGANDAAQQQPQNRGGGAAAAAAAEPPPPPQNLHNQIPQQLQDALNQMQGQVPGLIGNIMNMVAQQQQPPPNPGNQGPNEEPPQPEVHVVEMPPMAMGFEMLQQMMGGGMQGGGGVGGNIPFGFPNNNPNNNNNNFNDDDIPEID</sequence>
<proteinExistence type="predicted"/>
<dbReference type="Proteomes" id="UP000095751">
    <property type="component" value="Unassembled WGS sequence"/>
</dbReference>
<keyword evidence="3" id="KW-1185">Reference proteome</keyword>
<feature type="region of interest" description="Disordered" evidence="1">
    <location>
        <begin position="414"/>
        <end position="434"/>
    </location>
</feature>
<organism evidence="2 3">
    <name type="scientific">Fragilariopsis cylindrus CCMP1102</name>
    <dbReference type="NCBI Taxonomy" id="635003"/>
    <lineage>
        <taxon>Eukaryota</taxon>
        <taxon>Sar</taxon>
        <taxon>Stramenopiles</taxon>
        <taxon>Ochrophyta</taxon>
        <taxon>Bacillariophyta</taxon>
        <taxon>Bacillariophyceae</taxon>
        <taxon>Bacillariophycidae</taxon>
        <taxon>Bacillariales</taxon>
        <taxon>Bacillariaceae</taxon>
        <taxon>Fragilariopsis</taxon>
    </lineage>
</organism>
<feature type="region of interest" description="Disordered" evidence="1">
    <location>
        <begin position="555"/>
        <end position="647"/>
    </location>
</feature>
<dbReference type="EMBL" id="KV784365">
    <property type="protein sequence ID" value="OEU12206.1"/>
    <property type="molecule type" value="Genomic_DNA"/>
</dbReference>
<evidence type="ECO:0000256" key="1">
    <source>
        <dbReference type="SAM" id="MobiDB-lite"/>
    </source>
</evidence>
<feature type="region of interest" description="Disordered" evidence="1">
    <location>
        <begin position="677"/>
        <end position="698"/>
    </location>
</feature>
<name>A0A1E7F260_9STRA</name>
<feature type="compositionally biased region" description="Low complexity" evidence="1">
    <location>
        <begin position="584"/>
        <end position="596"/>
    </location>
</feature>
<accession>A0A1E7F260</accession>
<dbReference type="KEGG" id="fcy:FRACYDRAFT_244464"/>